<organism evidence="1 2">
    <name type="scientific">Lepagella muris</name>
    <dbReference type="NCBI Taxonomy" id="3032870"/>
    <lineage>
        <taxon>Bacteria</taxon>
        <taxon>Pseudomonadati</taxon>
        <taxon>Bacteroidota</taxon>
        <taxon>Bacteroidia</taxon>
        <taxon>Bacteroidales</taxon>
        <taxon>Muribaculaceae</taxon>
        <taxon>Lepagella</taxon>
    </lineage>
</organism>
<sequence length="339" mass="37136">MKLTRTKTMILLALAACSATAQTGRSAYEFLDVPTSSHAFALGGGGIALIDDDVALAQENPALLGQEVDRQVAVSYMHYMGSANFAGVRFGMGVGERGAWAAGVRYLNYGEIAGYLPDGTPTGSFTPTDIVFEGTYSHDITDRLRGGINLKMIYSGYEQYSAFAMAADVGINYYNDERDLSLSFVLKNMGGQLKRFEESYDRLPFDVQFGFMKGIGESPFSIGITAHNLTKWNLPYYGHSADEGEEGDLKPKSSFGSNLFRHLIFGVQYVPTDRFYVDLAYNYKTRTDMSAYQRNFLSGFSAGIGIKVRTFSLGVAYSMPHKSASSIMLNLGLNIGELI</sequence>
<proteinExistence type="predicted"/>
<reference evidence="1" key="1">
    <citation type="submission" date="2019-04" db="EMBL/GenBank/DDBJ databases">
        <title>Microbes associate with the intestines of laboratory mice.</title>
        <authorList>
            <person name="Navarre W."/>
            <person name="Wong E."/>
            <person name="Huang K."/>
            <person name="Tropini C."/>
            <person name="Ng K."/>
            <person name="Yu B."/>
        </authorList>
    </citation>
    <scope>NUCLEOTIDE SEQUENCE</scope>
    <source>
        <strain evidence="1">NM04_E33</strain>
    </source>
</reference>
<protein>
    <submittedName>
        <fullName evidence="1">Type IX secretion system protein PorQ</fullName>
    </submittedName>
</protein>
<name>A0AC61RAN1_9BACT</name>
<evidence type="ECO:0000313" key="2">
    <source>
        <dbReference type="Proteomes" id="UP000306319"/>
    </source>
</evidence>
<keyword evidence="2" id="KW-1185">Reference proteome</keyword>
<dbReference type="EMBL" id="SRYB01000043">
    <property type="protein sequence ID" value="TGY76185.1"/>
    <property type="molecule type" value="Genomic_DNA"/>
</dbReference>
<accession>A0AC61RAN1</accession>
<dbReference type="Proteomes" id="UP000306319">
    <property type="component" value="Unassembled WGS sequence"/>
</dbReference>
<comment type="caution">
    <text evidence="1">The sequence shown here is derived from an EMBL/GenBank/DDBJ whole genome shotgun (WGS) entry which is preliminary data.</text>
</comment>
<gene>
    <name evidence="1" type="primary">porQ</name>
    <name evidence="1" type="ORF">E5331_18585</name>
</gene>
<evidence type="ECO:0000313" key="1">
    <source>
        <dbReference type="EMBL" id="TGY76185.1"/>
    </source>
</evidence>